<dbReference type="InterPro" id="IPR036779">
    <property type="entry name" value="LysM_dom_sf"/>
</dbReference>
<dbReference type="RefSeq" id="WP_381830221.1">
    <property type="nucleotide sequence ID" value="NZ_JBHTCF010000004.1"/>
</dbReference>
<dbReference type="InterPro" id="IPR051677">
    <property type="entry name" value="AfsR-DnrI-RedD_regulator"/>
</dbReference>
<organism evidence="5 6">
    <name type="scientific">Streptomyces monticola</name>
    <dbReference type="NCBI Taxonomy" id="2666263"/>
    <lineage>
        <taxon>Bacteria</taxon>
        <taxon>Bacillati</taxon>
        <taxon>Actinomycetota</taxon>
        <taxon>Actinomycetes</taxon>
        <taxon>Kitasatosporales</taxon>
        <taxon>Streptomycetaceae</taxon>
        <taxon>Streptomyces</taxon>
    </lineage>
</organism>
<reference evidence="6" key="1">
    <citation type="journal article" date="2019" name="Int. J. Syst. Evol. Microbiol.">
        <title>The Global Catalogue of Microorganisms (GCM) 10K type strain sequencing project: providing services to taxonomists for standard genome sequencing and annotation.</title>
        <authorList>
            <consortium name="The Broad Institute Genomics Platform"/>
            <consortium name="The Broad Institute Genome Sequencing Center for Infectious Disease"/>
            <person name="Wu L."/>
            <person name="Ma J."/>
        </authorList>
    </citation>
    <scope>NUCLEOTIDE SEQUENCE [LARGE SCALE GENOMIC DNA]</scope>
    <source>
        <strain evidence="6">SYNS20</strain>
    </source>
</reference>
<gene>
    <name evidence="5" type="ORF">ACFQVC_12925</name>
</gene>
<dbReference type="SMART" id="SM01043">
    <property type="entry name" value="BTAD"/>
    <property type="match status" value="1"/>
</dbReference>
<protein>
    <submittedName>
        <fullName evidence="5">BTAD domain-containing putative transcriptional regulator</fullName>
    </submittedName>
</protein>
<dbReference type="Pfam" id="PF01476">
    <property type="entry name" value="LysM"/>
    <property type="match status" value="1"/>
</dbReference>
<evidence type="ECO:0000259" key="4">
    <source>
        <dbReference type="PROSITE" id="PS51782"/>
    </source>
</evidence>
<feature type="compositionally biased region" description="Low complexity" evidence="2">
    <location>
        <begin position="381"/>
        <end position="395"/>
    </location>
</feature>
<evidence type="ECO:0000256" key="1">
    <source>
        <dbReference type="ARBA" id="ARBA00023012"/>
    </source>
</evidence>
<feature type="transmembrane region" description="Helical" evidence="3">
    <location>
        <begin position="68"/>
        <end position="89"/>
    </location>
</feature>
<dbReference type="Pfam" id="PF03704">
    <property type="entry name" value="BTAD"/>
    <property type="match status" value="1"/>
</dbReference>
<keyword evidence="6" id="KW-1185">Reference proteome</keyword>
<feature type="region of interest" description="Disordered" evidence="2">
    <location>
        <begin position="143"/>
        <end position="173"/>
    </location>
</feature>
<dbReference type="Proteomes" id="UP001596523">
    <property type="component" value="Unassembled WGS sequence"/>
</dbReference>
<dbReference type="CDD" id="cd00118">
    <property type="entry name" value="LysM"/>
    <property type="match status" value="1"/>
</dbReference>
<feature type="compositionally biased region" description="Low complexity" evidence="2">
    <location>
        <begin position="622"/>
        <end position="631"/>
    </location>
</feature>
<keyword evidence="3" id="KW-0472">Membrane</keyword>
<feature type="compositionally biased region" description="Pro residues" evidence="2">
    <location>
        <begin position="240"/>
        <end position="270"/>
    </location>
</feature>
<feature type="compositionally biased region" description="Basic and acidic residues" evidence="2">
    <location>
        <begin position="273"/>
        <end position="303"/>
    </location>
</feature>
<dbReference type="InterPro" id="IPR011990">
    <property type="entry name" value="TPR-like_helical_dom_sf"/>
</dbReference>
<dbReference type="Gene3D" id="3.10.350.10">
    <property type="entry name" value="LysM domain"/>
    <property type="match status" value="1"/>
</dbReference>
<name>A0ABW2JHU8_9ACTN</name>
<dbReference type="Gene3D" id="1.25.40.10">
    <property type="entry name" value="Tetratricopeptide repeat domain"/>
    <property type="match status" value="1"/>
</dbReference>
<dbReference type="SUPFAM" id="SSF48452">
    <property type="entry name" value="TPR-like"/>
    <property type="match status" value="1"/>
</dbReference>
<evidence type="ECO:0000256" key="3">
    <source>
        <dbReference type="SAM" id="Phobius"/>
    </source>
</evidence>
<keyword evidence="1" id="KW-0902">Two-component regulatory system</keyword>
<feature type="region of interest" description="Disordered" evidence="2">
    <location>
        <begin position="366"/>
        <end position="395"/>
    </location>
</feature>
<dbReference type="Gene3D" id="1.10.10.10">
    <property type="entry name" value="Winged helix-like DNA-binding domain superfamily/Winged helix DNA-binding domain"/>
    <property type="match status" value="1"/>
</dbReference>
<proteinExistence type="predicted"/>
<feature type="transmembrane region" description="Helical" evidence="3">
    <location>
        <begin position="20"/>
        <end position="38"/>
    </location>
</feature>
<feature type="compositionally biased region" description="Low complexity" evidence="2">
    <location>
        <begin position="143"/>
        <end position="155"/>
    </location>
</feature>
<dbReference type="PANTHER" id="PTHR35807">
    <property type="entry name" value="TRANSCRIPTIONAL REGULATOR REDD-RELATED"/>
    <property type="match status" value="1"/>
</dbReference>
<comment type="caution">
    <text evidence="5">The sequence shown here is derived from an EMBL/GenBank/DDBJ whole genome shotgun (WGS) entry which is preliminary data.</text>
</comment>
<feature type="transmembrane region" description="Helical" evidence="3">
    <location>
        <begin position="121"/>
        <end position="138"/>
    </location>
</feature>
<feature type="region of interest" description="Disordered" evidence="2">
    <location>
        <begin position="236"/>
        <end position="303"/>
    </location>
</feature>
<dbReference type="InterPro" id="IPR005158">
    <property type="entry name" value="BTAD"/>
</dbReference>
<evidence type="ECO:0000313" key="5">
    <source>
        <dbReference type="EMBL" id="MFC7305120.1"/>
    </source>
</evidence>
<dbReference type="InterPro" id="IPR018392">
    <property type="entry name" value="LysM"/>
</dbReference>
<evidence type="ECO:0000313" key="6">
    <source>
        <dbReference type="Proteomes" id="UP001596523"/>
    </source>
</evidence>
<dbReference type="InterPro" id="IPR036388">
    <property type="entry name" value="WH-like_DNA-bd_sf"/>
</dbReference>
<dbReference type="EMBL" id="JBHTCF010000004">
    <property type="protein sequence ID" value="MFC7305120.1"/>
    <property type="molecule type" value="Genomic_DNA"/>
</dbReference>
<feature type="region of interest" description="Disordered" evidence="2">
    <location>
        <begin position="599"/>
        <end position="655"/>
    </location>
</feature>
<sequence length="918" mass="98156">MMRQARDRHLARQFGGCLRLLVVVVALAAAVAGIPYALTATIGAPWPDQVASFDDLLRRLNQPVSDPFLLKVLALIGWAFWAYFMLTLFREALWLLRHLPALVRDTALLSRHAAALPVHRAAAALLIGTLLLALLGAGRPPTAQAATPAPEAAAPHRVTAGAPRHVEPAQATRPSYTTYTVKVGDTLWDIAEQHLGDPLLWPQIYQLSCTIRQADGRLLADPDVIIPGWQLHLPVLDSPAPTPPPAPDQPAAPPPSDQPVTPPPRTPAPLPTDAEHGTPGHHGHDKEEREADQHKQDHGRDAQHRPVTISLGAASAIGVTTAAGIAAALVYARRHAARGRTPTLDALAEPLADDDVQLSDALRRSNQAHLKARSSRHHDPAALPRRAAPAEPGLPGTVTIAEKAGKEVRIDALAVPGGVQLTGPGAANAARHLAVAIAGASERLRPAEPRAKLLVPRSTMEGLLPRSECTTPAWTVTSTIVEAIDMAEHTLLEHARHERRLDHATLGDGLPPLHVLLIDKGGPDSERIEALAGRATPGQLAVVMIGKSLGPARHQLTVDEDGTVTGITGTLSALHDATFFTLALSAANELLRAVSAAHGHSTITSNDRPEPDGPERTPQPRPASASEEPGSAPAPPKPSRKHGPETPKTAQPTGPEHMVQLSLLGSFKILIHGQERALTGMVKEETREFLALLAAHPDGLRGEEIVDKMQLPEDPDAAKSALENLRRSARRALRKATGKREVAFVVLHGPAHRLDAQYVSTDIERFTAALKDTAAADSAYGRAEALQRATSLYTGPLCEGADYLWLHGLRRDLHRRAVDALMLLAEHTAQHSADPEPALALLNRAADLDPENERVYRRVIQLQLALGRDDAAHRTLGLLAERLAAIDLEPEPATLALLHTATLSPRGAAGRHGTTVRR</sequence>
<accession>A0ABW2JHU8</accession>
<evidence type="ECO:0000256" key="2">
    <source>
        <dbReference type="SAM" id="MobiDB-lite"/>
    </source>
</evidence>
<keyword evidence="3" id="KW-1133">Transmembrane helix</keyword>
<dbReference type="PROSITE" id="PS51782">
    <property type="entry name" value="LYSM"/>
    <property type="match status" value="1"/>
</dbReference>
<feature type="domain" description="LysM" evidence="4">
    <location>
        <begin position="177"/>
        <end position="233"/>
    </location>
</feature>
<keyword evidence="3" id="KW-0812">Transmembrane</keyword>